<dbReference type="Proteomes" id="UP000037977">
    <property type="component" value="Unassembled WGS sequence"/>
</dbReference>
<accession>A0A0M9DJN0</accession>
<organism evidence="2 3">
    <name type="scientific">Lysinibacillus macroides</name>
    <dbReference type="NCBI Taxonomy" id="33935"/>
    <lineage>
        <taxon>Bacteria</taxon>
        <taxon>Bacillati</taxon>
        <taxon>Bacillota</taxon>
        <taxon>Bacilli</taxon>
        <taxon>Bacillales</taxon>
        <taxon>Bacillaceae</taxon>
        <taxon>Lysinibacillus</taxon>
    </lineage>
</organism>
<proteinExistence type="predicted"/>
<gene>
    <name evidence="2" type="ORF">ADM90_11310</name>
</gene>
<evidence type="ECO:0000313" key="3">
    <source>
        <dbReference type="Proteomes" id="UP000037977"/>
    </source>
</evidence>
<protein>
    <submittedName>
        <fullName evidence="2">Uncharacterized protein</fullName>
    </submittedName>
</protein>
<dbReference type="OrthoDB" id="2732802at2"/>
<name>A0A0M9DJN0_9BACI</name>
<feature type="transmembrane region" description="Helical" evidence="1">
    <location>
        <begin position="34"/>
        <end position="55"/>
    </location>
</feature>
<keyword evidence="3" id="KW-1185">Reference proteome</keyword>
<dbReference type="STRING" id="33935.ADM90_11310"/>
<evidence type="ECO:0000313" key="2">
    <source>
        <dbReference type="EMBL" id="KOY82219.1"/>
    </source>
</evidence>
<keyword evidence="1" id="KW-0812">Transmembrane</keyword>
<sequence>MTSFMMLFLFMLLVITFLLSKFSRITQKFWSPRKIIIGITGYLLLGLCAFLYVSFFAESPIQVLSGTDLKTIEKNSHTIQAYDQEYNASYLTEDHLRKTWEFDFQGTELPVISDNNTPGFHFNVRYRYNDDMPAGKALVSYYQFQDIVDGIDISAEIPLPHLYMEQNELVIQALPEHRVQYYRAKASFMLLDFHRYHEQGGYTLFAPSSNVIVIDISPHTTLEDRQGLIQYLQ</sequence>
<reference evidence="2 3" key="1">
    <citation type="submission" date="2015-07" db="EMBL/GenBank/DDBJ databases">
        <title>Genome sequencing project for genomic taxonomy and phylogenomics of Bacillus-like bacteria.</title>
        <authorList>
            <person name="Liu B."/>
            <person name="Wang J."/>
            <person name="Zhu Y."/>
            <person name="Liu G."/>
            <person name="Chen Q."/>
            <person name="Chen Z."/>
            <person name="Che J."/>
            <person name="Ge C."/>
            <person name="Shi H."/>
            <person name="Pan Z."/>
            <person name="Liu X."/>
        </authorList>
    </citation>
    <scope>NUCLEOTIDE SEQUENCE [LARGE SCALE GENOMIC DNA]</scope>
    <source>
        <strain evidence="2 3">DSM 54</strain>
    </source>
</reference>
<comment type="caution">
    <text evidence="2">The sequence shown here is derived from an EMBL/GenBank/DDBJ whole genome shotgun (WGS) entry which is preliminary data.</text>
</comment>
<dbReference type="EMBL" id="LGCI01000006">
    <property type="protein sequence ID" value="KOY82219.1"/>
    <property type="molecule type" value="Genomic_DNA"/>
</dbReference>
<dbReference type="RefSeq" id="WP_053995119.1">
    <property type="nucleotide sequence ID" value="NZ_CP065643.1"/>
</dbReference>
<evidence type="ECO:0000256" key="1">
    <source>
        <dbReference type="SAM" id="Phobius"/>
    </source>
</evidence>
<dbReference type="AlphaFoldDB" id="A0A0M9DJN0"/>
<keyword evidence="1" id="KW-1133">Transmembrane helix</keyword>
<dbReference type="PATRIC" id="fig|33935.3.peg.4174"/>
<keyword evidence="1" id="KW-0472">Membrane</keyword>